<proteinExistence type="predicted"/>
<feature type="region of interest" description="Disordered" evidence="1">
    <location>
        <begin position="1"/>
        <end position="24"/>
    </location>
</feature>
<organism evidence="2">
    <name type="scientific">marine sediment metagenome</name>
    <dbReference type="NCBI Taxonomy" id="412755"/>
    <lineage>
        <taxon>unclassified sequences</taxon>
        <taxon>metagenomes</taxon>
        <taxon>ecological metagenomes</taxon>
    </lineage>
</organism>
<accession>X1SLK7</accession>
<name>X1SLK7_9ZZZZ</name>
<dbReference type="EMBL" id="BARW01019312">
    <property type="protein sequence ID" value="GAI93843.1"/>
    <property type="molecule type" value="Genomic_DNA"/>
</dbReference>
<protein>
    <submittedName>
        <fullName evidence="2">Uncharacterized protein</fullName>
    </submittedName>
</protein>
<evidence type="ECO:0000256" key="1">
    <source>
        <dbReference type="SAM" id="MobiDB-lite"/>
    </source>
</evidence>
<evidence type="ECO:0000313" key="2">
    <source>
        <dbReference type="EMBL" id="GAI93843.1"/>
    </source>
</evidence>
<feature type="non-terminal residue" evidence="2">
    <location>
        <position position="1"/>
    </location>
</feature>
<comment type="caution">
    <text evidence="2">The sequence shown here is derived from an EMBL/GenBank/DDBJ whole genome shotgun (WGS) entry which is preliminary data.</text>
</comment>
<sequence>SAMAIEDTAQRQFGPDETLPWEHLGGPAKKYLLTCLGKAMKESEKCKTAGEKV</sequence>
<dbReference type="AlphaFoldDB" id="X1SLK7"/>
<reference evidence="2" key="1">
    <citation type="journal article" date="2014" name="Front. Microbiol.">
        <title>High frequency of phylogenetically diverse reductive dehalogenase-homologous genes in deep subseafloor sedimentary metagenomes.</title>
        <authorList>
            <person name="Kawai M."/>
            <person name="Futagami T."/>
            <person name="Toyoda A."/>
            <person name="Takaki Y."/>
            <person name="Nishi S."/>
            <person name="Hori S."/>
            <person name="Arai W."/>
            <person name="Tsubouchi T."/>
            <person name="Morono Y."/>
            <person name="Uchiyama I."/>
            <person name="Ito T."/>
            <person name="Fujiyama A."/>
            <person name="Inagaki F."/>
            <person name="Takami H."/>
        </authorList>
    </citation>
    <scope>NUCLEOTIDE SEQUENCE</scope>
    <source>
        <strain evidence="2">Expedition CK06-06</strain>
    </source>
</reference>
<gene>
    <name evidence="2" type="ORF">S12H4_32867</name>
</gene>